<sequence>MSFPGCSLCVRLCSSLHEWPAAVLCTVIALLQMSVLDYYLIHHLGTSHLTWLAFDAVNVTLLIISIHQARTAINQENRKAGIRRIASGSMGWVAWFFISLSVAAKSVVIFHFFSDDLDETADTFFGPNTLKTAIALGSCTFLLLLITQHDAPAGSEGRRYIEELTGTVVFDILDTVDILEVLFDSDDRARLWGGLEEFILVVAVLNLVLPTVPLFTLAKSKFGAKKLSVKLVHGHRILLVLAVNLPNLLIRMLLWHGVSTGISPFTLKNILAILLTFYDIYEHNKEELQEEEEHKEGNKFSNASSPEPVEKYRFKSAKGELSSIASENGVDNPTHSPNLFVPRNTTSDMHRENDRNENPYKGTSRKRNQDKRAPVSIRDSYTLDDKDGQLSNEPPYVNTTSV</sequence>
<feature type="compositionally biased region" description="Basic and acidic residues" evidence="2">
    <location>
        <begin position="348"/>
        <end position="358"/>
    </location>
</feature>
<evidence type="ECO:0000313" key="4">
    <source>
        <dbReference type="EMBL" id="RUS74909.1"/>
    </source>
</evidence>
<proteinExistence type="inferred from homology"/>
<keyword evidence="5" id="KW-1185">Reference proteome</keyword>
<protein>
    <submittedName>
        <fullName evidence="4">Uncharacterized protein</fullName>
    </submittedName>
</protein>
<feature type="transmembrane region" description="Helical" evidence="3">
    <location>
        <begin position="21"/>
        <end position="42"/>
    </location>
</feature>
<dbReference type="Pfam" id="PF14997">
    <property type="entry name" value="CECR6_TMEM121"/>
    <property type="match status" value="1"/>
</dbReference>
<dbReference type="Proteomes" id="UP000271974">
    <property type="component" value="Unassembled WGS sequence"/>
</dbReference>
<keyword evidence="3" id="KW-1133">Transmembrane helix</keyword>
<feature type="transmembrane region" description="Helical" evidence="3">
    <location>
        <begin position="237"/>
        <end position="256"/>
    </location>
</feature>
<accession>A0A433T038</accession>
<feature type="compositionally biased region" description="Polar residues" evidence="2">
    <location>
        <begin position="389"/>
        <end position="402"/>
    </location>
</feature>
<organism evidence="4 5">
    <name type="scientific">Elysia chlorotica</name>
    <name type="common">Eastern emerald elysia</name>
    <name type="synonym">Sea slug</name>
    <dbReference type="NCBI Taxonomy" id="188477"/>
    <lineage>
        <taxon>Eukaryota</taxon>
        <taxon>Metazoa</taxon>
        <taxon>Spiralia</taxon>
        <taxon>Lophotrochozoa</taxon>
        <taxon>Mollusca</taxon>
        <taxon>Gastropoda</taxon>
        <taxon>Heterobranchia</taxon>
        <taxon>Euthyneura</taxon>
        <taxon>Panpulmonata</taxon>
        <taxon>Sacoglossa</taxon>
        <taxon>Placobranchoidea</taxon>
        <taxon>Plakobranchidae</taxon>
        <taxon>Elysia</taxon>
    </lineage>
</organism>
<feature type="transmembrane region" description="Helical" evidence="3">
    <location>
        <begin position="90"/>
        <end position="113"/>
    </location>
</feature>
<keyword evidence="3" id="KW-0472">Membrane</keyword>
<feature type="transmembrane region" description="Helical" evidence="3">
    <location>
        <begin position="198"/>
        <end position="217"/>
    </location>
</feature>
<dbReference type="EMBL" id="RQTK01000787">
    <property type="protein sequence ID" value="RUS74909.1"/>
    <property type="molecule type" value="Genomic_DNA"/>
</dbReference>
<dbReference type="InterPro" id="IPR026624">
    <property type="entry name" value="CECR6"/>
</dbReference>
<feature type="compositionally biased region" description="Basic and acidic residues" evidence="2">
    <location>
        <begin position="289"/>
        <end position="298"/>
    </location>
</feature>
<dbReference type="InterPro" id="IPR032776">
    <property type="entry name" value="CECR6/TMEM121"/>
</dbReference>
<comment type="similarity">
    <text evidence="1">Belongs to the TMEM121 family.</text>
</comment>
<dbReference type="AlphaFoldDB" id="A0A433T038"/>
<feature type="compositionally biased region" description="Polar residues" evidence="2">
    <location>
        <begin position="325"/>
        <end position="347"/>
    </location>
</feature>
<gene>
    <name evidence="4" type="ORF">EGW08_017325</name>
</gene>
<keyword evidence="3" id="KW-0812">Transmembrane</keyword>
<feature type="region of interest" description="Disordered" evidence="2">
    <location>
        <begin position="325"/>
        <end position="402"/>
    </location>
</feature>
<name>A0A433T038_ELYCH</name>
<feature type="transmembrane region" description="Helical" evidence="3">
    <location>
        <begin position="48"/>
        <end position="69"/>
    </location>
</feature>
<comment type="caution">
    <text evidence="4">The sequence shown here is derived from an EMBL/GenBank/DDBJ whole genome shotgun (WGS) entry which is preliminary data.</text>
</comment>
<dbReference type="PANTHER" id="PTHR47399">
    <property type="entry name" value="TRANSMEMBRANE PROTEIN 121B"/>
    <property type="match status" value="1"/>
</dbReference>
<reference evidence="4 5" key="1">
    <citation type="submission" date="2019-01" db="EMBL/GenBank/DDBJ databases">
        <title>A draft genome assembly of the solar-powered sea slug Elysia chlorotica.</title>
        <authorList>
            <person name="Cai H."/>
            <person name="Li Q."/>
            <person name="Fang X."/>
            <person name="Li J."/>
            <person name="Curtis N.E."/>
            <person name="Altenburger A."/>
            <person name="Shibata T."/>
            <person name="Feng M."/>
            <person name="Maeda T."/>
            <person name="Schwartz J.A."/>
            <person name="Shigenobu S."/>
            <person name="Lundholm N."/>
            <person name="Nishiyama T."/>
            <person name="Yang H."/>
            <person name="Hasebe M."/>
            <person name="Li S."/>
            <person name="Pierce S.K."/>
            <person name="Wang J."/>
        </authorList>
    </citation>
    <scope>NUCLEOTIDE SEQUENCE [LARGE SCALE GENOMIC DNA]</scope>
    <source>
        <strain evidence="4">EC2010</strain>
        <tissue evidence="4">Whole organism of an adult</tissue>
    </source>
</reference>
<dbReference type="PANTHER" id="PTHR47399:SF1">
    <property type="entry name" value="TRANSMEMBRANE PROTEIN 121B"/>
    <property type="match status" value="1"/>
</dbReference>
<evidence type="ECO:0000256" key="1">
    <source>
        <dbReference type="ARBA" id="ARBA00007711"/>
    </source>
</evidence>
<evidence type="ECO:0000256" key="3">
    <source>
        <dbReference type="SAM" id="Phobius"/>
    </source>
</evidence>
<evidence type="ECO:0000313" key="5">
    <source>
        <dbReference type="Proteomes" id="UP000271974"/>
    </source>
</evidence>
<evidence type="ECO:0000256" key="2">
    <source>
        <dbReference type="SAM" id="MobiDB-lite"/>
    </source>
</evidence>
<feature type="region of interest" description="Disordered" evidence="2">
    <location>
        <begin position="289"/>
        <end position="309"/>
    </location>
</feature>
<dbReference type="OrthoDB" id="5964337at2759"/>